<dbReference type="Proteomes" id="UP000256964">
    <property type="component" value="Unassembled WGS sequence"/>
</dbReference>
<protein>
    <submittedName>
        <fullName evidence="2">Uncharacterized protein</fullName>
    </submittedName>
</protein>
<feature type="compositionally biased region" description="Basic residues" evidence="1">
    <location>
        <begin position="43"/>
        <end position="56"/>
    </location>
</feature>
<gene>
    <name evidence="2" type="ORF">OH76DRAFT_1028785</name>
</gene>
<organism evidence="2 3">
    <name type="scientific">Lentinus brumalis</name>
    <dbReference type="NCBI Taxonomy" id="2498619"/>
    <lineage>
        <taxon>Eukaryota</taxon>
        <taxon>Fungi</taxon>
        <taxon>Dikarya</taxon>
        <taxon>Basidiomycota</taxon>
        <taxon>Agaricomycotina</taxon>
        <taxon>Agaricomycetes</taxon>
        <taxon>Polyporales</taxon>
        <taxon>Polyporaceae</taxon>
        <taxon>Lentinus</taxon>
    </lineage>
</organism>
<sequence>MGADRPTRRARYETRSADQKSRVWDTISRPGEQGTGCDQPTRNHARQRWSRRRGHRPAISLATVHSSPGFDTEPTPSRMQDWSVSPGRPWGLPIGDTSRTVILNIGGHPPVSALQKPRHFVGVSL</sequence>
<feature type="compositionally biased region" description="Basic and acidic residues" evidence="1">
    <location>
        <begin position="1"/>
        <end position="23"/>
    </location>
</feature>
<name>A0A371CXT0_9APHY</name>
<feature type="compositionally biased region" description="Polar residues" evidence="1">
    <location>
        <begin position="74"/>
        <end position="83"/>
    </location>
</feature>
<evidence type="ECO:0000313" key="2">
    <source>
        <dbReference type="EMBL" id="RDX45071.1"/>
    </source>
</evidence>
<dbReference type="AlphaFoldDB" id="A0A371CXT0"/>
<feature type="region of interest" description="Disordered" evidence="1">
    <location>
        <begin position="1"/>
        <end position="91"/>
    </location>
</feature>
<evidence type="ECO:0000313" key="3">
    <source>
        <dbReference type="Proteomes" id="UP000256964"/>
    </source>
</evidence>
<keyword evidence="3" id="KW-1185">Reference proteome</keyword>
<reference evidence="2 3" key="1">
    <citation type="journal article" date="2018" name="Biotechnol. Biofuels">
        <title>Integrative visual omics of the white-rot fungus Polyporus brumalis exposes the biotechnological potential of its oxidative enzymes for delignifying raw plant biomass.</title>
        <authorList>
            <person name="Miyauchi S."/>
            <person name="Rancon A."/>
            <person name="Drula E."/>
            <person name="Hage H."/>
            <person name="Chaduli D."/>
            <person name="Favel A."/>
            <person name="Grisel S."/>
            <person name="Henrissat B."/>
            <person name="Herpoel-Gimbert I."/>
            <person name="Ruiz-Duenas F.J."/>
            <person name="Chevret D."/>
            <person name="Hainaut M."/>
            <person name="Lin J."/>
            <person name="Wang M."/>
            <person name="Pangilinan J."/>
            <person name="Lipzen A."/>
            <person name="Lesage-Meessen L."/>
            <person name="Navarro D."/>
            <person name="Riley R."/>
            <person name="Grigoriev I.V."/>
            <person name="Zhou S."/>
            <person name="Raouche S."/>
            <person name="Rosso M.N."/>
        </authorList>
    </citation>
    <scope>NUCLEOTIDE SEQUENCE [LARGE SCALE GENOMIC DNA]</scope>
    <source>
        <strain evidence="2 3">BRFM 1820</strain>
    </source>
</reference>
<evidence type="ECO:0000256" key="1">
    <source>
        <dbReference type="SAM" id="MobiDB-lite"/>
    </source>
</evidence>
<dbReference type="EMBL" id="KZ857442">
    <property type="protein sequence ID" value="RDX45071.1"/>
    <property type="molecule type" value="Genomic_DNA"/>
</dbReference>
<proteinExistence type="predicted"/>
<accession>A0A371CXT0</accession>